<evidence type="ECO:0000259" key="2">
    <source>
        <dbReference type="Pfam" id="PF05378"/>
    </source>
</evidence>
<dbReference type="GO" id="GO:0017168">
    <property type="term" value="F:5-oxoprolinase (ATP-hydrolyzing) activity"/>
    <property type="evidence" value="ECO:0007669"/>
    <property type="project" value="TreeGrafter"/>
</dbReference>
<dbReference type="InterPro" id="IPR002821">
    <property type="entry name" value="Hydantoinase_A"/>
</dbReference>
<accession>A0A4R3M100</accession>
<dbReference type="RefSeq" id="WP_132030246.1">
    <property type="nucleotide sequence ID" value="NZ_SMAI01000002.1"/>
</dbReference>
<dbReference type="GO" id="GO:0005829">
    <property type="term" value="C:cytosol"/>
    <property type="evidence" value="ECO:0007669"/>
    <property type="project" value="TreeGrafter"/>
</dbReference>
<dbReference type="Pfam" id="PF05378">
    <property type="entry name" value="Hydant_A_N"/>
    <property type="match status" value="1"/>
</dbReference>
<dbReference type="EMBL" id="SMAI01000002">
    <property type="protein sequence ID" value="TCT06771.1"/>
    <property type="molecule type" value="Genomic_DNA"/>
</dbReference>
<evidence type="ECO:0000313" key="4">
    <source>
        <dbReference type="EMBL" id="TCT06771.1"/>
    </source>
</evidence>
<dbReference type="GO" id="GO:0006749">
    <property type="term" value="P:glutathione metabolic process"/>
    <property type="evidence" value="ECO:0007669"/>
    <property type="project" value="TreeGrafter"/>
</dbReference>
<evidence type="ECO:0000259" key="3">
    <source>
        <dbReference type="Pfam" id="PF19278"/>
    </source>
</evidence>
<dbReference type="InterPro" id="IPR045079">
    <property type="entry name" value="Oxoprolinase-like"/>
</dbReference>
<dbReference type="Pfam" id="PF19278">
    <property type="entry name" value="Hydant_A_C"/>
    <property type="match status" value="1"/>
</dbReference>
<sequence>MQQKAWLGIDTGGTFTDLVLVDAARGTQWLHKTPTTPADASRGILDGMAEILRIADLDASEVALVCHGTTLATNAVLERKWVRTGMITTAGFRDVIELARQRRPSFFNLDLEKPAPPASRDLRLEVAERIAPDGTVVTALDEDAVRDAVATLKARGAQAISVCFLHAYANPAHERRAVAIVREMWPDAFVCASSDILAEFREYERFSTASVNASLLPVIDRYLDRFERGVAGLGIAAQPTIMQSNGGAVSPASVRRTPINTFFSGPAGGVIGAVGLGAAVGVKDIITFDMGGTSTDVALIRNGVPAKHNVREMGGFPVRTRTLDIHTIGAGGGSIAWVDPGGLLKVGPQSAGAMPGPAAYGRGGDRPTVTDANIVLGRLNQRALLQGRMAVFPDLARKAIEAHLCAPLDMDLVRAASGIIEIVNVNMMGAVRVISVERGEDPRDFALMPFGGAGPLHAADVAAMMGMPRVFVPQRPGLLSAMGLLHADARGDFSLTRLVRADPASLDALNIGLADLAARGAAWLEQEAAGAPAVFEWQGDLRYFGQNFELASGFPSGHLDGAALAAMVARFHAAHAAAYGYAMPDRPVEIVNLRLSVTVQRPVPPLNAAVPRGVKLRDALIDERDVWFFGAGFQPAPVYDRDRMPADVRFHGPAIVEQMDTTTVIPPGATVDVDPAGNLMIAIPTVAEGRVQ</sequence>
<feature type="domain" description="Hydantoinase A/oxoprolinase" evidence="1">
    <location>
        <begin position="205"/>
        <end position="490"/>
    </location>
</feature>
<protein>
    <submittedName>
        <fullName evidence="4">N-methylhydantoinase A</fullName>
    </submittedName>
</protein>
<evidence type="ECO:0000313" key="5">
    <source>
        <dbReference type="Proteomes" id="UP000294664"/>
    </source>
</evidence>
<dbReference type="AlphaFoldDB" id="A0A4R3M100"/>
<dbReference type="InterPro" id="IPR049517">
    <property type="entry name" value="ACX-like_C"/>
</dbReference>
<proteinExistence type="predicted"/>
<organism evidence="4 5">
    <name type="scientific">Aquabacter spiritensis</name>
    <dbReference type="NCBI Taxonomy" id="933073"/>
    <lineage>
        <taxon>Bacteria</taxon>
        <taxon>Pseudomonadati</taxon>
        <taxon>Pseudomonadota</taxon>
        <taxon>Alphaproteobacteria</taxon>
        <taxon>Hyphomicrobiales</taxon>
        <taxon>Xanthobacteraceae</taxon>
        <taxon>Aquabacter</taxon>
    </lineage>
</organism>
<comment type="caution">
    <text evidence="4">The sequence shown here is derived from an EMBL/GenBank/DDBJ whole genome shotgun (WGS) entry which is preliminary data.</text>
</comment>
<feature type="domain" description="Hydantoinase/oxoprolinase N-terminal" evidence="2">
    <location>
        <begin position="7"/>
        <end position="184"/>
    </location>
</feature>
<dbReference type="PANTHER" id="PTHR11365">
    <property type="entry name" value="5-OXOPROLINASE RELATED"/>
    <property type="match status" value="1"/>
</dbReference>
<dbReference type="OrthoDB" id="9759608at2"/>
<evidence type="ECO:0000259" key="1">
    <source>
        <dbReference type="Pfam" id="PF01968"/>
    </source>
</evidence>
<reference evidence="4 5" key="1">
    <citation type="submission" date="2019-03" db="EMBL/GenBank/DDBJ databases">
        <title>Genomic Encyclopedia of Type Strains, Phase IV (KMG-IV): sequencing the most valuable type-strain genomes for metagenomic binning, comparative biology and taxonomic classification.</title>
        <authorList>
            <person name="Goeker M."/>
        </authorList>
    </citation>
    <scope>NUCLEOTIDE SEQUENCE [LARGE SCALE GENOMIC DNA]</scope>
    <source>
        <strain evidence="4 5">DSM 9035</strain>
    </source>
</reference>
<dbReference type="InterPro" id="IPR043129">
    <property type="entry name" value="ATPase_NBD"/>
</dbReference>
<gene>
    <name evidence="4" type="ORF">EDC64_102251</name>
</gene>
<dbReference type="SUPFAM" id="SSF53067">
    <property type="entry name" value="Actin-like ATPase domain"/>
    <property type="match status" value="1"/>
</dbReference>
<dbReference type="Pfam" id="PF01968">
    <property type="entry name" value="Hydantoinase_A"/>
    <property type="match status" value="1"/>
</dbReference>
<dbReference type="Proteomes" id="UP000294664">
    <property type="component" value="Unassembled WGS sequence"/>
</dbReference>
<dbReference type="PANTHER" id="PTHR11365:SF23">
    <property type="entry name" value="HYPOTHETICAL 5-OXOPROLINASE (EUROFUNG)-RELATED"/>
    <property type="match status" value="1"/>
</dbReference>
<keyword evidence="5" id="KW-1185">Reference proteome</keyword>
<feature type="domain" description="Acetophenone carboxylase-like C-terminal" evidence="3">
    <location>
        <begin position="539"/>
        <end position="674"/>
    </location>
</feature>
<name>A0A4R3M100_9HYPH</name>
<dbReference type="InterPro" id="IPR008040">
    <property type="entry name" value="Hydant_A_N"/>
</dbReference>